<dbReference type="Proteomes" id="UP000193240">
    <property type="component" value="Unassembled WGS sequence"/>
</dbReference>
<protein>
    <submittedName>
        <fullName evidence="2">Uncharacterized protein</fullName>
    </submittedName>
</protein>
<keyword evidence="3" id="KW-1185">Reference proteome</keyword>
<proteinExistence type="predicted"/>
<reference evidence="2 3" key="1">
    <citation type="journal article" date="2017" name="Genome Announc.">
        <title>Genome sequence of the saprophytic ascomycete Epicoccum nigrum ICMP 19927 strain isolated from New Zealand.</title>
        <authorList>
            <person name="Fokin M."/>
            <person name="Fleetwood D."/>
            <person name="Weir B.S."/>
            <person name="Villas-Boas S.G."/>
        </authorList>
    </citation>
    <scope>NUCLEOTIDE SEQUENCE [LARGE SCALE GENOMIC DNA]</scope>
    <source>
        <strain evidence="2 3">ICMP 19927</strain>
    </source>
</reference>
<dbReference type="AlphaFoldDB" id="A0A1Y2M451"/>
<organism evidence="2 3">
    <name type="scientific">Epicoccum nigrum</name>
    <name type="common">Soil fungus</name>
    <name type="synonym">Epicoccum purpurascens</name>
    <dbReference type="NCBI Taxonomy" id="105696"/>
    <lineage>
        <taxon>Eukaryota</taxon>
        <taxon>Fungi</taxon>
        <taxon>Dikarya</taxon>
        <taxon>Ascomycota</taxon>
        <taxon>Pezizomycotina</taxon>
        <taxon>Dothideomycetes</taxon>
        <taxon>Pleosporomycetidae</taxon>
        <taxon>Pleosporales</taxon>
        <taxon>Pleosporineae</taxon>
        <taxon>Didymellaceae</taxon>
        <taxon>Epicoccum</taxon>
    </lineage>
</organism>
<dbReference type="EMBL" id="KZ107841">
    <property type="protein sequence ID" value="OSS50772.1"/>
    <property type="molecule type" value="Genomic_DNA"/>
</dbReference>
<feature type="region of interest" description="Disordered" evidence="1">
    <location>
        <begin position="1"/>
        <end position="28"/>
    </location>
</feature>
<evidence type="ECO:0000313" key="2">
    <source>
        <dbReference type="EMBL" id="OSS50772.1"/>
    </source>
</evidence>
<evidence type="ECO:0000256" key="1">
    <source>
        <dbReference type="SAM" id="MobiDB-lite"/>
    </source>
</evidence>
<dbReference type="InParanoid" id="A0A1Y2M451"/>
<name>A0A1Y2M451_EPING</name>
<accession>A0A1Y2M451</accession>
<evidence type="ECO:0000313" key="3">
    <source>
        <dbReference type="Proteomes" id="UP000193240"/>
    </source>
</evidence>
<gene>
    <name evidence="2" type="ORF">B5807_04185</name>
</gene>
<sequence>MTAHHSRLSPPPAAAIPASHERHSADSQAIRDMDESFTQSIFRCEALVAHVDLLIVRVHQHLNHIRPAAEANIVQATNLSTEHRKLLAARQWRLLLATDQLEETDKQLVQMKTTVLDVVVRAKSIVEKLRSGGPVTQAVMDEFINLTRSVTR</sequence>
<feature type="compositionally biased region" description="Basic and acidic residues" evidence="1">
    <location>
        <begin position="19"/>
        <end position="28"/>
    </location>
</feature>